<evidence type="ECO:0000313" key="4">
    <source>
        <dbReference type="Proteomes" id="UP000253759"/>
    </source>
</evidence>
<gene>
    <name evidence="3" type="ORF">DVH29_03320</name>
</gene>
<organism evidence="3 4">
    <name type="scientific">Pelagibacterium lacus</name>
    <dbReference type="NCBI Taxonomy" id="2282655"/>
    <lineage>
        <taxon>Bacteria</taxon>
        <taxon>Pseudomonadati</taxon>
        <taxon>Pseudomonadota</taxon>
        <taxon>Alphaproteobacteria</taxon>
        <taxon>Hyphomicrobiales</taxon>
        <taxon>Devosiaceae</taxon>
        <taxon>Pelagibacterium</taxon>
    </lineage>
</organism>
<dbReference type="CDD" id="cd04785">
    <property type="entry name" value="HTH_CadR-PbrR-like"/>
    <property type="match status" value="1"/>
</dbReference>
<comment type="caution">
    <text evidence="3">The sequence shown here is derived from an EMBL/GenBank/DDBJ whole genome shotgun (WGS) entry which is preliminary data.</text>
</comment>
<dbReference type="PANTHER" id="PTHR30204:SF92">
    <property type="entry name" value="HTH-TYPE TRANSCRIPTIONAL REGULATOR ZNTR"/>
    <property type="match status" value="1"/>
</dbReference>
<dbReference type="PROSITE" id="PS00552">
    <property type="entry name" value="HTH_MERR_1"/>
    <property type="match status" value="1"/>
</dbReference>
<sequence length="147" mass="16398">MAESFSIGDLARRTGIKVPTIRYYESIGLMPEPDRTAGNQRRYGRDALDTLNFIAHARAFGFPMKSVHHLLDIAAHPERPCEDIDALVAERLIEVEMRISGLTRLRDELSGLLAGHEHGTVGECRIIEAFSDHSLCAPGHKHDLPME</sequence>
<keyword evidence="1 3" id="KW-0238">DNA-binding</keyword>
<dbReference type="PROSITE" id="PS50937">
    <property type="entry name" value="HTH_MERR_2"/>
    <property type="match status" value="1"/>
</dbReference>
<dbReference type="GO" id="GO:0003700">
    <property type="term" value="F:DNA-binding transcription factor activity"/>
    <property type="evidence" value="ECO:0007669"/>
    <property type="project" value="InterPro"/>
</dbReference>
<accession>A0A369W5M7</accession>
<dbReference type="PANTHER" id="PTHR30204">
    <property type="entry name" value="REDOX-CYCLING DRUG-SENSING TRANSCRIPTIONAL ACTIVATOR SOXR"/>
    <property type="match status" value="1"/>
</dbReference>
<protein>
    <submittedName>
        <fullName evidence="3">MerR family DNA-binding transcriptional regulator</fullName>
    </submittedName>
</protein>
<feature type="domain" description="HTH merR-type" evidence="2">
    <location>
        <begin position="4"/>
        <end position="73"/>
    </location>
</feature>
<evidence type="ECO:0000256" key="1">
    <source>
        <dbReference type="ARBA" id="ARBA00023125"/>
    </source>
</evidence>
<proteinExistence type="predicted"/>
<dbReference type="OrthoDB" id="9802944at2"/>
<name>A0A369W5M7_9HYPH</name>
<reference evidence="4" key="1">
    <citation type="submission" date="2018-07" db="EMBL/GenBank/DDBJ databases">
        <authorList>
            <person name="Liu B.-T."/>
            <person name="Du Z."/>
        </authorList>
    </citation>
    <scope>NUCLEOTIDE SEQUENCE [LARGE SCALE GENOMIC DNA]</scope>
    <source>
        <strain evidence="4">XYN52</strain>
    </source>
</reference>
<evidence type="ECO:0000313" key="3">
    <source>
        <dbReference type="EMBL" id="RDE09974.1"/>
    </source>
</evidence>
<evidence type="ECO:0000259" key="2">
    <source>
        <dbReference type="PROSITE" id="PS50937"/>
    </source>
</evidence>
<dbReference type="InterPro" id="IPR009061">
    <property type="entry name" value="DNA-bd_dom_put_sf"/>
</dbReference>
<dbReference type="AlphaFoldDB" id="A0A369W5M7"/>
<dbReference type="EMBL" id="QQNH01000003">
    <property type="protein sequence ID" value="RDE09974.1"/>
    <property type="molecule type" value="Genomic_DNA"/>
</dbReference>
<keyword evidence="4" id="KW-1185">Reference proteome</keyword>
<dbReference type="SMART" id="SM00422">
    <property type="entry name" value="HTH_MERR"/>
    <property type="match status" value="1"/>
</dbReference>
<dbReference type="Pfam" id="PF13411">
    <property type="entry name" value="MerR_1"/>
    <property type="match status" value="1"/>
</dbReference>
<dbReference type="InterPro" id="IPR047057">
    <property type="entry name" value="MerR_fam"/>
</dbReference>
<dbReference type="InterPro" id="IPR000551">
    <property type="entry name" value="MerR-type_HTH_dom"/>
</dbReference>
<dbReference type="SUPFAM" id="SSF46955">
    <property type="entry name" value="Putative DNA-binding domain"/>
    <property type="match status" value="1"/>
</dbReference>
<dbReference type="Proteomes" id="UP000253759">
    <property type="component" value="Unassembled WGS sequence"/>
</dbReference>
<dbReference type="GO" id="GO:0003677">
    <property type="term" value="F:DNA binding"/>
    <property type="evidence" value="ECO:0007669"/>
    <property type="project" value="UniProtKB-KW"/>
</dbReference>
<dbReference type="Gene3D" id="1.10.1660.10">
    <property type="match status" value="1"/>
</dbReference>
<dbReference type="RefSeq" id="WP_114644741.1">
    <property type="nucleotide sequence ID" value="NZ_QQNH01000003.1"/>
</dbReference>
<dbReference type="PRINTS" id="PR00040">
    <property type="entry name" value="HTHMERR"/>
</dbReference>